<evidence type="ECO:0000256" key="1">
    <source>
        <dbReference type="SAM" id="Coils"/>
    </source>
</evidence>
<protein>
    <recommendedName>
        <fullName evidence="3">NAD(P)-binding domain-containing protein</fullName>
    </recommendedName>
</protein>
<dbReference type="EMBL" id="JAGYWB010000003">
    <property type="protein sequence ID" value="KAI0527691.1"/>
    <property type="molecule type" value="Genomic_DNA"/>
</dbReference>
<dbReference type="OrthoDB" id="514963at2759"/>
<feature type="region of interest" description="Disordered" evidence="2">
    <location>
        <begin position="462"/>
        <end position="481"/>
    </location>
</feature>
<evidence type="ECO:0000259" key="3">
    <source>
        <dbReference type="Pfam" id="PF13460"/>
    </source>
</evidence>
<sequence length="502" mass="53206">MAPALTSHSFRLITTRHPKFEPRTSPKPSTPIFCRKPNPTSSETNKPNRFFFDLPKLPDPKSTSLFSIRLRKDPNTVFVAGATGQSGARIVLTLLRQGFSVRAGVPDIASAQDLARLAAAYRTISPDESRRLNAVESSFANPESIAKAIGPATKAVVTVGSGENGPSGDVTADDALSVVRAAGLAGVGHLAVVYDSWPGGLGSGQSTYNVFDGITSFFSNLFTGAPAPLTMAELLAKLVETDGVAYTFLKARLTEDYAPENSYALVIGKEGSSSDNTTTLNNSKVSKSQIAKLVADIFSNASAAENKVLEVSTDASASSKSVAEFLSAIPEDGRRKAYAEALAKAKAEEEAIIASEKVLEAETATKKLEEEVKKLSKQQAQAASLAKEAQARAEAAGSTLEDLISKAKGLGEEFSWKKLSSQIATAVSPNSSDEKPQAQIATIRGQAKASILPPRKAVLKQLASKPKPKQKQVEQEGKASKADVRSVFGGLFKQETIYIDDD</sequence>
<gene>
    <name evidence="4" type="ORF">KFK09_003296</name>
</gene>
<organism evidence="4 5">
    <name type="scientific">Dendrobium nobile</name>
    <name type="common">Orchid</name>
    <dbReference type="NCBI Taxonomy" id="94219"/>
    <lineage>
        <taxon>Eukaryota</taxon>
        <taxon>Viridiplantae</taxon>
        <taxon>Streptophyta</taxon>
        <taxon>Embryophyta</taxon>
        <taxon>Tracheophyta</taxon>
        <taxon>Spermatophyta</taxon>
        <taxon>Magnoliopsida</taxon>
        <taxon>Liliopsida</taxon>
        <taxon>Asparagales</taxon>
        <taxon>Orchidaceae</taxon>
        <taxon>Epidendroideae</taxon>
        <taxon>Malaxideae</taxon>
        <taxon>Dendrobiinae</taxon>
        <taxon>Dendrobium</taxon>
    </lineage>
</organism>
<dbReference type="Pfam" id="PF13460">
    <property type="entry name" value="NAD_binding_10"/>
    <property type="match status" value="1"/>
</dbReference>
<dbReference type="InterPro" id="IPR016040">
    <property type="entry name" value="NAD(P)-bd_dom"/>
</dbReference>
<feature type="region of interest" description="Disordered" evidence="2">
    <location>
        <begin position="16"/>
        <end position="49"/>
    </location>
</feature>
<feature type="coiled-coil region" evidence="1">
    <location>
        <begin position="344"/>
        <end position="406"/>
    </location>
</feature>
<dbReference type="PANTHER" id="PTHR47711:SF2">
    <property type="entry name" value="PROTEIN PLASTID TRANSCRIPTIONALLY ACTIVE 16, CHLOROPLASTIC"/>
    <property type="match status" value="1"/>
</dbReference>
<evidence type="ECO:0000313" key="5">
    <source>
        <dbReference type="Proteomes" id="UP000829196"/>
    </source>
</evidence>
<dbReference type="SMR" id="A0A8T3C3S5"/>
<feature type="compositionally biased region" description="Basic and acidic residues" evidence="2">
    <location>
        <begin position="471"/>
        <end position="481"/>
    </location>
</feature>
<feature type="compositionally biased region" description="Polar residues" evidence="2">
    <location>
        <begin position="38"/>
        <end position="47"/>
    </location>
</feature>
<keyword evidence="1" id="KW-0175">Coiled coil</keyword>
<dbReference type="Proteomes" id="UP000829196">
    <property type="component" value="Unassembled WGS sequence"/>
</dbReference>
<keyword evidence="5" id="KW-1185">Reference proteome</keyword>
<evidence type="ECO:0000313" key="4">
    <source>
        <dbReference type="EMBL" id="KAI0527691.1"/>
    </source>
</evidence>
<dbReference type="PANTHER" id="PTHR47711">
    <property type="entry name" value="PROTEIN PLASTID TRANSCRIPTIONALLY ACTIVE 16, CHLOROPLASTIC"/>
    <property type="match status" value="1"/>
</dbReference>
<dbReference type="AlphaFoldDB" id="A0A8T3C3S5"/>
<reference evidence="4" key="1">
    <citation type="journal article" date="2022" name="Front. Genet.">
        <title>Chromosome-Scale Assembly of the Dendrobium nobile Genome Provides Insights Into the Molecular Mechanism of the Biosynthesis of the Medicinal Active Ingredient of Dendrobium.</title>
        <authorList>
            <person name="Xu Q."/>
            <person name="Niu S.-C."/>
            <person name="Li K.-L."/>
            <person name="Zheng P.-J."/>
            <person name="Zhang X.-J."/>
            <person name="Jia Y."/>
            <person name="Liu Y."/>
            <person name="Niu Y.-X."/>
            <person name="Yu L.-H."/>
            <person name="Chen D.-F."/>
            <person name="Zhang G.-Q."/>
        </authorList>
    </citation>
    <scope>NUCLEOTIDE SEQUENCE</scope>
    <source>
        <tissue evidence="4">Leaf</tissue>
    </source>
</reference>
<dbReference type="SUPFAM" id="SSF51735">
    <property type="entry name" value="NAD(P)-binding Rossmann-fold domains"/>
    <property type="match status" value="1"/>
</dbReference>
<proteinExistence type="predicted"/>
<dbReference type="Gene3D" id="3.40.50.720">
    <property type="entry name" value="NAD(P)-binding Rossmann-like Domain"/>
    <property type="match status" value="1"/>
</dbReference>
<comment type="caution">
    <text evidence="4">The sequence shown here is derived from an EMBL/GenBank/DDBJ whole genome shotgun (WGS) entry which is preliminary data.</text>
</comment>
<dbReference type="InterPro" id="IPR036291">
    <property type="entry name" value="NAD(P)-bd_dom_sf"/>
</dbReference>
<accession>A0A8T3C3S5</accession>
<feature type="domain" description="NAD(P)-binding" evidence="3">
    <location>
        <begin position="81"/>
        <end position="300"/>
    </location>
</feature>
<evidence type="ECO:0000256" key="2">
    <source>
        <dbReference type="SAM" id="MobiDB-lite"/>
    </source>
</evidence>
<name>A0A8T3C3S5_DENNO</name>